<dbReference type="Pfam" id="PF13409">
    <property type="entry name" value="GST_N_2"/>
    <property type="match status" value="1"/>
</dbReference>
<dbReference type="AlphaFoldDB" id="A0A1V6NSM1"/>
<organism evidence="3 4">
    <name type="scientific">Penicillium polonicum</name>
    <dbReference type="NCBI Taxonomy" id="60169"/>
    <lineage>
        <taxon>Eukaryota</taxon>
        <taxon>Fungi</taxon>
        <taxon>Dikarya</taxon>
        <taxon>Ascomycota</taxon>
        <taxon>Pezizomycotina</taxon>
        <taxon>Eurotiomycetes</taxon>
        <taxon>Eurotiomycetidae</taxon>
        <taxon>Eurotiales</taxon>
        <taxon>Aspergillaceae</taxon>
        <taxon>Penicillium</taxon>
    </lineage>
</organism>
<gene>
    <name evidence="3" type="ORF">PENPOL_c003G06310</name>
</gene>
<feature type="compositionally biased region" description="Low complexity" evidence="1">
    <location>
        <begin position="56"/>
        <end position="66"/>
    </location>
</feature>
<evidence type="ECO:0000313" key="3">
    <source>
        <dbReference type="EMBL" id="OQD67713.1"/>
    </source>
</evidence>
<reference evidence="4" key="1">
    <citation type="journal article" date="2017" name="Nat. Microbiol.">
        <title>Global analysis of biosynthetic gene clusters reveals vast potential of secondary metabolite production in Penicillium species.</title>
        <authorList>
            <person name="Nielsen J.C."/>
            <person name="Grijseels S."/>
            <person name="Prigent S."/>
            <person name="Ji B."/>
            <person name="Dainat J."/>
            <person name="Nielsen K.F."/>
            <person name="Frisvad J.C."/>
            <person name="Workman M."/>
            <person name="Nielsen J."/>
        </authorList>
    </citation>
    <scope>NUCLEOTIDE SEQUENCE [LARGE SCALE GENOMIC DNA]</scope>
    <source>
        <strain evidence="4">IBT 4502</strain>
    </source>
</reference>
<dbReference type="Proteomes" id="UP000191408">
    <property type="component" value="Unassembled WGS sequence"/>
</dbReference>
<dbReference type="InterPro" id="IPR004045">
    <property type="entry name" value="Glutathione_S-Trfase_N"/>
</dbReference>
<dbReference type="OrthoDB" id="4951845at2759"/>
<dbReference type="SUPFAM" id="SSF47616">
    <property type="entry name" value="GST C-terminal domain-like"/>
    <property type="match status" value="1"/>
</dbReference>
<keyword evidence="4" id="KW-1185">Reference proteome</keyword>
<dbReference type="PROSITE" id="PS50404">
    <property type="entry name" value="GST_NTER"/>
    <property type="match status" value="1"/>
</dbReference>
<dbReference type="InterPro" id="IPR036249">
    <property type="entry name" value="Thioredoxin-like_sf"/>
</dbReference>
<name>A0A1V6NSM1_PENPO</name>
<proteinExistence type="predicted"/>
<dbReference type="InterPro" id="IPR036282">
    <property type="entry name" value="Glutathione-S-Trfase_C_sf"/>
</dbReference>
<evidence type="ECO:0000256" key="1">
    <source>
        <dbReference type="SAM" id="MobiDB-lite"/>
    </source>
</evidence>
<evidence type="ECO:0000313" key="4">
    <source>
        <dbReference type="Proteomes" id="UP000191408"/>
    </source>
</evidence>
<feature type="domain" description="GST N-terminal" evidence="2">
    <location>
        <begin position="78"/>
        <end position="169"/>
    </location>
</feature>
<evidence type="ECO:0000259" key="2">
    <source>
        <dbReference type="PROSITE" id="PS50404"/>
    </source>
</evidence>
<dbReference type="Pfam" id="PF22041">
    <property type="entry name" value="GST_C_7"/>
    <property type="match status" value="1"/>
</dbReference>
<feature type="region of interest" description="Disordered" evidence="1">
    <location>
        <begin position="39"/>
        <end position="66"/>
    </location>
</feature>
<feature type="compositionally biased region" description="Low complexity" evidence="1">
    <location>
        <begin position="39"/>
        <end position="49"/>
    </location>
</feature>
<dbReference type="InterPro" id="IPR054416">
    <property type="entry name" value="GST_UstS-like_C"/>
</dbReference>
<dbReference type="Gene3D" id="3.40.30.10">
    <property type="entry name" value="Glutaredoxin"/>
    <property type="match status" value="1"/>
</dbReference>
<sequence length="340" mass="37140">MTTRPALHTNWPYIIYITNLQGSINKLSTVQSIPQSISNSINPSNSNSSKILGTVTPTTSTTTMSPTTTPMTFYDIALAPPVTKHASSPNPWKSRFALNFKNIPYKTTWVPLLDISSVRAPLNIPVSRKFADGSPYHTLPVLSDPATGRIVGDSFEIATYLQEQYPSSGAGDLFPAQELDFVFVHDLGKNPPIAEAQGVEGPAAAYVKFNTNVDAVFSANARLMVHDFPFDPAVAEECKAMFSKRVGVPWEALAVGAEERVELLRAFEEALGGLAKLYTTDSSGPFLLGSRASYADFIVGGWLRMSRGMLPVEEWEALKGWHSGVFGRLDEALEEFSQME</sequence>
<comment type="caution">
    <text evidence="3">The sequence shown here is derived from an EMBL/GenBank/DDBJ whole genome shotgun (WGS) entry which is preliminary data.</text>
</comment>
<dbReference type="Gene3D" id="1.20.1050.10">
    <property type="match status" value="1"/>
</dbReference>
<accession>A0A1V6NSM1</accession>
<dbReference type="EMBL" id="MDYM01000003">
    <property type="protein sequence ID" value="OQD67713.1"/>
    <property type="molecule type" value="Genomic_DNA"/>
</dbReference>
<protein>
    <recommendedName>
        <fullName evidence="2">GST N-terminal domain-containing protein</fullName>
    </recommendedName>
</protein>
<dbReference type="SUPFAM" id="SSF52833">
    <property type="entry name" value="Thioredoxin-like"/>
    <property type="match status" value="1"/>
</dbReference>